<proteinExistence type="predicted"/>
<evidence type="ECO:0000313" key="2">
    <source>
        <dbReference type="EMBL" id="ERN02205.1"/>
    </source>
</evidence>
<protein>
    <submittedName>
        <fullName evidence="2">Uncharacterized protein</fullName>
    </submittedName>
</protein>
<evidence type="ECO:0000313" key="3">
    <source>
        <dbReference type="Proteomes" id="UP000017836"/>
    </source>
</evidence>
<reference evidence="3" key="1">
    <citation type="journal article" date="2013" name="Science">
        <title>The Amborella genome and the evolution of flowering plants.</title>
        <authorList>
            <consortium name="Amborella Genome Project"/>
        </authorList>
    </citation>
    <scope>NUCLEOTIDE SEQUENCE [LARGE SCALE GENOMIC DNA]</scope>
</reference>
<keyword evidence="3" id="KW-1185">Reference proteome</keyword>
<gene>
    <name evidence="2" type="ORF">AMTR_s00045p00208800</name>
</gene>
<evidence type="ECO:0000256" key="1">
    <source>
        <dbReference type="SAM" id="MobiDB-lite"/>
    </source>
</evidence>
<dbReference type="AlphaFoldDB" id="W1P5I5"/>
<accession>W1P5I5</accession>
<dbReference type="HOGENOM" id="CLU_2149225_0_0_1"/>
<dbReference type="Gramene" id="ERN02205">
    <property type="protein sequence ID" value="ERN02205"/>
    <property type="gene ID" value="AMTR_s00045p00208800"/>
</dbReference>
<dbReference type="EMBL" id="KI394661">
    <property type="protein sequence ID" value="ERN02205.1"/>
    <property type="molecule type" value="Genomic_DNA"/>
</dbReference>
<dbReference type="Proteomes" id="UP000017836">
    <property type="component" value="Unassembled WGS sequence"/>
</dbReference>
<organism evidence="2 3">
    <name type="scientific">Amborella trichopoda</name>
    <dbReference type="NCBI Taxonomy" id="13333"/>
    <lineage>
        <taxon>Eukaryota</taxon>
        <taxon>Viridiplantae</taxon>
        <taxon>Streptophyta</taxon>
        <taxon>Embryophyta</taxon>
        <taxon>Tracheophyta</taxon>
        <taxon>Spermatophyta</taxon>
        <taxon>Magnoliopsida</taxon>
        <taxon>Amborellales</taxon>
        <taxon>Amborellaceae</taxon>
        <taxon>Amborella</taxon>
    </lineage>
</organism>
<name>W1P5I5_AMBTC</name>
<feature type="region of interest" description="Disordered" evidence="1">
    <location>
        <begin position="25"/>
        <end position="52"/>
    </location>
</feature>
<sequence>MGKNVPPRGKEMHLRTGGHLNLKHLPQAVPARGGGGPLREGLRWASSGGSSLGSRWTFSDYRKAEEDGDDVHMVDTVILQGSWFCMVESMVTAMVPGRGGRSIPQNGNTVGI</sequence>